<dbReference type="SUPFAM" id="SSF46689">
    <property type="entry name" value="Homeodomain-like"/>
    <property type="match status" value="1"/>
</dbReference>
<evidence type="ECO:0000259" key="3">
    <source>
        <dbReference type="PROSITE" id="PS50977"/>
    </source>
</evidence>
<dbReference type="Gene3D" id="1.10.357.10">
    <property type="entry name" value="Tetracycline Repressor, domain 2"/>
    <property type="match status" value="1"/>
</dbReference>
<dbReference type="PROSITE" id="PS50977">
    <property type="entry name" value="HTH_TETR_2"/>
    <property type="match status" value="1"/>
</dbReference>
<dbReference type="HOGENOM" id="CLU_1081439_0_0_10"/>
<dbReference type="AlphaFoldDB" id="F4C2S8"/>
<feature type="domain" description="HTH tetR-type" evidence="3">
    <location>
        <begin position="48"/>
        <end position="108"/>
    </location>
</feature>
<protein>
    <submittedName>
        <fullName evidence="4">Regulatory protein TetR</fullName>
    </submittedName>
</protein>
<dbReference type="InterPro" id="IPR009057">
    <property type="entry name" value="Homeodomain-like_sf"/>
</dbReference>
<accession>F4C2S8</accession>
<feature type="DNA-binding region" description="H-T-H motif" evidence="2">
    <location>
        <begin position="71"/>
        <end position="90"/>
    </location>
</feature>
<gene>
    <name evidence="4" type="ordered locus">Sph21_4473</name>
</gene>
<sequence length="257" mass="29326">MRKVDQENELIDAVALFVKLTVNCKANHAISYTPIDRVTMEIEKKNAQRTRAIILEAAANIIREKGLQALKISRLADRSKFTRWTIYNHFGSLDGVKKELYSRHDYLIANLPQIVALAARQEEAMRFELLAHLIVQHFDTLMRDPLYREFAVAEFMGTDAAIAKMVSAREQRMLKMMKTSELTDSTGKPSLLEFLFPIILGGITYMAFQYRIGGHASCFGVMCLQKEFKINLRQFLIYLIKTAINGLDGDIANQQMT</sequence>
<dbReference type="InterPro" id="IPR001647">
    <property type="entry name" value="HTH_TetR"/>
</dbReference>
<evidence type="ECO:0000256" key="1">
    <source>
        <dbReference type="ARBA" id="ARBA00023125"/>
    </source>
</evidence>
<evidence type="ECO:0000256" key="2">
    <source>
        <dbReference type="PROSITE-ProRule" id="PRU00335"/>
    </source>
</evidence>
<evidence type="ECO:0000313" key="4">
    <source>
        <dbReference type="EMBL" id="ADZ80990.1"/>
    </source>
</evidence>
<dbReference type="KEGG" id="shg:Sph21_4473"/>
<dbReference type="eggNOG" id="COG1309">
    <property type="taxonomic scope" value="Bacteria"/>
</dbReference>
<dbReference type="EMBL" id="CP002584">
    <property type="protein sequence ID" value="ADZ80990.1"/>
    <property type="molecule type" value="Genomic_DNA"/>
</dbReference>
<proteinExistence type="predicted"/>
<dbReference type="PATRIC" id="fig|743722.3.peg.4761"/>
<keyword evidence="1 2" id="KW-0238">DNA-binding</keyword>
<reference evidence="4" key="1">
    <citation type="submission" date="2011-03" db="EMBL/GenBank/DDBJ databases">
        <title>Complete sequence of Sphingobacterium sp. 21.</title>
        <authorList>
            <consortium name="US DOE Joint Genome Institute"/>
            <person name="Lucas S."/>
            <person name="Copeland A."/>
            <person name="Lapidus A."/>
            <person name="Cheng J.-F."/>
            <person name="Goodwin L."/>
            <person name="Pitluck S."/>
            <person name="Davenport K."/>
            <person name="Detter J.C."/>
            <person name="Han C."/>
            <person name="Tapia R."/>
            <person name="Land M."/>
            <person name="Hauser L."/>
            <person name="Kyrpides N."/>
            <person name="Ivanova N."/>
            <person name="Ovchinnikova G."/>
            <person name="Pagani I."/>
            <person name="Siebers A.K."/>
            <person name="Allgaier M."/>
            <person name="Thelen M.P."/>
            <person name="Hugenholtz P."/>
            <person name="Woyke T."/>
        </authorList>
    </citation>
    <scope>NUCLEOTIDE SEQUENCE</scope>
    <source>
        <strain evidence="4">21</strain>
    </source>
</reference>
<name>F4C2S8_SPHS2</name>
<organism evidence="4">
    <name type="scientific">Sphingobacterium sp. (strain 21)</name>
    <dbReference type="NCBI Taxonomy" id="743722"/>
    <lineage>
        <taxon>Bacteria</taxon>
        <taxon>Pseudomonadati</taxon>
        <taxon>Bacteroidota</taxon>
        <taxon>Sphingobacteriia</taxon>
        <taxon>Sphingobacteriales</taxon>
        <taxon>Sphingobacteriaceae</taxon>
        <taxon>Sphingobacterium</taxon>
    </lineage>
</organism>
<dbReference type="Pfam" id="PF00440">
    <property type="entry name" value="TetR_N"/>
    <property type="match status" value="1"/>
</dbReference>
<dbReference type="GO" id="GO:0003677">
    <property type="term" value="F:DNA binding"/>
    <property type="evidence" value="ECO:0007669"/>
    <property type="project" value="UniProtKB-UniRule"/>
</dbReference>